<dbReference type="OrthoDB" id="281433at2"/>
<comment type="caution">
    <text evidence="1">The sequence shown here is derived from an EMBL/GenBank/DDBJ whole genome shotgun (WGS) entry which is preliminary data.</text>
</comment>
<gene>
    <name evidence="1" type="ORF">CODIS_23670</name>
</gene>
<dbReference type="Proteomes" id="UP000094769">
    <property type="component" value="Unassembled WGS sequence"/>
</dbReference>
<name>A0A7Z0VKN2_9GAMM</name>
<evidence type="ECO:0000313" key="1">
    <source>
        <dbReference type="EMBL" id="ODJ87392.1"/>
    </source>
</evidence>
<accession>A0A7Z0VKN2</accession>
<dbReference type="InterPro" id="IPR053801">
    <property type="entry name" value="DUF6959"/>
</dbReference>
<dbReference type="RefSeq" id="WP_069124944.1">
    <property type="nucleotide sequence ID" value="NZ_MARB01000012.1"/>
</dbReference>
<dbReference type="EMBL" id="MARB01000012">
    <property type="protein sequence ID" value="ODJ87392.1"/>
    <property type="molecule type" value="Genomic_DNA"/>
</dbReference>
<organism evidence="1 2">
    <name type="scientific">Candidatus Thiodiazotropha endolucinida</name>
    <dbReference type="NCBI Taxonomy" id="1655433"/>
    <lineage>
        <taxon>Bacteria</taxon>
        <taxon>Pseudomonadati</taxon>
        <taxon>Pseudomonadota</taxon>
        <taxon>Gammaproteobacteria</taxon>
        <taxon>Chromatiales</taxon>
        <taxon>Sedimenticolaceae</taxon>
        <taxon>Candidatus Thiodiazotropha</taxon>
    </lineage>
</organism>
<reference evidence="1 2" key="1">
    <citation type="submission" date="2016-06" db="EMBL/GenBank/DDBJ databases">
        <title>Genome sequence of endosymbiont of Candidatus Endolucinida thiodiazotropha.</title>
        <authorList>
            <person name="Poehlein A."/>
            <person name="Koenig S."/>
            <person name="Heiden S.E."/>
            <person name="Thuermer A."/>
            <person name="Voget S."/>
            <person name="Daniel R."/>
            <person name="Markert S."/>
            <person name="Gros O."/>
            <person name="Schweder T."/>
        </authorList>
    </citation>
    <scope>NUCLEOTIDE SEQUENCE [LARGE SCALE GENOMIC DNA]</scope>
    <source>
        <strain evidence="1 2">COS</strain>
    </source>
</reference>
<sequence>MSEKADTFLFPDGQRSNVVKLPWRKFPAIAIQGDTWSIYLSNLRRSLSLAQKMGDEVLIDELEYLVECFESQQENYESILKENGYSLPYENSVK</sequence>
<protein>
    <submittedName>
        <fullName evidence="1">Uncharacterized protein</fullName>
    </submittedName>
</protein>
<dbReference type="Pfam" id="PF22281">
    <property type="entry name" value="DUF6959"/>
    <property type="match status" value="1"/>
</dbReference>
<proteinExistence type="predicted"/>
<evidence type="ECO:0000313" key="2">
    <source>
        <dbReference type="Proteomes" id="UP000094769"/>
    </source>
</evidence>
<dbReference type="AlphaFoldDB" id="A0A7Z0VKN2"/>
<keyword evidence="2" id="KW-1185">Reference proteome</keyword>